<reference evidence="1 2" key="1">
    <citation type="submission" date="2023-08" db="EMBL/GenBank/DDBJ databases">
        <title>Complete Genome Sequence of Pseudomonas entomophila TVIN A01.</title>
        <authorList>
            <person name="Shelke T."/>
            <person name="Mahar N.S."/>
            <person name="Gupta I."/>
            <person name="Gupta V."/>
        </authorList>
    </citation>
    <scope>NUCLEOTIDE SEQUENCE [LARGE SCALE GENOMIC DNA]</scope>
    <source>
        <strain evidence="1 2">TVIN-A01</strain>
    </source>
</reference>
<gene>
    <name evidence="1" type="ORF">RAH46_17145</name>
</gene>
<dbReference type="GeneID" id="32805544"/>
<dbReference type="RefSeq" id="WP_011533570.1">
    <property type="nucleotide sequence ID" value="NZ_CP132921.1"/>
</dbReference>
<sequence>MTKPSDFTASVNHFKTIADEKLARLRASAHYDSFLTDDAITAFSRIETSAYAGRPHKPRKRADS</sequence>
<evidence type="ECO:0000313" key="2">
    <source>
        <dbReference type="Proteomes" id="UP001183127"/>
    </source>
</evidence>
<proteinExistence type="predicted"/>
<organism evidence="1 2">
    <name type="scientific">Pseudomonas entomophila</name>
    <dbReference type="NCBI Taxonomy" id="312306"/>
    <lineage>
        <taxon>Bacteria</taxon>
        <taxon>Pseudomonadati</taxon>
        <taxon>Pseudomonadota</taxon>
        <taxon>Gammaproteobacteria</taxon>
        <taxon>Pseudomonadales</taxon>
        <taxon>Pseudomonadaceae</taxon>
        <taxon>Pseudomonas</taxon>
    </lineage>
</organism>
<accession>A0ABY9QK00</accession>
<dbReference type="EMBL" id="CP132921">
    <property type="protein sequence ID" value="WMW04054.1"/>
    <property type="molecule type" value="Genomic_DNA"/>
</dbReference>
<keyword evidence="2" id="KW-1185">Reference proteome</keyword>
<evidence type="ECO:0000313" key="1">
    <source>
        <dbReference type="EMBL" id="WMW04054.1"/>
    </source>
</evidence>
<evidence type="ECO:0008006" key="3">
    <source>
        <dbReference type="Google" id="ProtNLM"/>
    </source>
</evidence>
<protein>
    <recommendedName>
        <fullName evidence="3">Transcriptional regulator</fullName>
    </recommendedName>
</protein>
<dbReference type="Proteomes" id="UP001183127">
    <property type="component" value="Chromosome"/>
</dbReference>
<name>A0ABY9QK00_9PSED</name>